<dbReference type="Pfam" id="PF00119">
    <property type="entry name" value="ATP-synt_A"/>
    <property type="match status" value="1"/>
</dbReference>
<feature type="transmembrane region" description="Helical" evidence="12">
    <location>
        <begin position="196"/>
        <end position="217"/>
    </location>
</feature>
<reference evidence="13" key="1">
    <citation type="journal article" date="2020" name="Mitochondrial DNA Part B Resour">
        <title>The complete mitochondrial genome of Haustorioides koreanus Jo, 1988 (Crustacea: Amphipoda: Dogielinotidae).</title>
        <authorList>
            <person name="Lee S.-H."/>
            <person name="Lee S.-H."/>
            <person name="Lim B.-J."/>
            <person name="Back J."/>
            <person name="Sin E."/>
            <person name="Shin M.-H."/>
        </authorList>
    </citation>
    <scope>NUCLEOTIDE SEQUENCE</scope>
</reference>
<dbReference type="InterPro" id="IPR023011">
    <property type="entry name" value="ATP_synth_F0_asu_AS"/>
</dbReference>
<keyword evidence="9 12" id="KW-0472">Membrane</keyword>
<feature type="transmembrane region" description="Helical" evidence="12">
    <location>
        <begin position="85"/>
        <end position="110"/>
    </location>
</feature>
<feature type="transmembrane region" description="Helical" evidence="12">
    <location>
        <begin position="162"/>
        <end position="184"/>
    </location>
</feature>
<evidence type="ECO:0000256" key="6">
    <source>
        <dbReference type="ARBA" id="ARBA00022781"/>
    </source>
</evidence>
<dbReference type="NCBIfam" id="TIGR01131">
    <property type="entry name" value="ATP_synt_6_or_A"/>
    <property type="match status" value="1"/>
</dbReference>
<evidence type="ECO:0000256" key="7">
    <source>
        <dbReference type="ARBA" id="ARBA00022989"/>
    </source>
</evidence>
<feature type="transmembrane region" description="Helical" evidence="12">
    <location>
        <begin position="59"/>
        <end position="79"/>
    </location>
</feature>
<feature type="transmembrane region" description="Helical" evidence="12">
    <location>
        <begin position="122"/>
        <end position="142"/>
    </location>
</feature>
<comment type="subcellular location">
    <subcellularLocation>
        <location evidence="1">Membrane</location>
        <topology evidence="1">Multi-pass membrane protein</topology>
    </subcellularLocation>
    <subcellularLocation>
        <location evidence="11">Mitochondrion inner membrane</location>
        <topology evidence="11">Multi-pass membrane protein</topology>
    </subcellularLocation>
</comment>
<dbReference type="Gene3D" id="1.20.120.220">
    <property type="entry name" value="ATP synthase, F0 complex, subunit A"/>
    <property type="match status" value="1"/>
</dbReference>
<dbReference type="InterPro" id="IPR045083">
    <property type="entry name" value="ATP_synth_F0_asu_bact/mt"/>
</dbReference>
<dbReference type="InterPro" id="IPR035908">
    <property type="entry name" value="F0_ATP_A_sf"/>
</dbReference>
<evidence type="ECO:0000256" key="1">
    <source>
        <dbReference type="ARBA" id="ARBA00004141"/>
    </source>
</evidence>
<evidence type="ECO:0000256" key="8">
    <source>
        <dbReference type="ARBA" id="ARBA00023065"/>
    </source>
</evidence>
<dbReference type="CDD" id="cd00310">
    <property type="entry name" value="ATP-synt_Fo_a_6"/>
    <property type="match status" value="1"/>
</dbReference>
<gene>
    <name evidence="13" type="primary">ATP6</name>
</gene>
<dbReference type="GO" id="GO:0005743">
    <property type="term" value="C:mitochondrial inner membrane"/>
    <property type="evidence" value="ECO:0007669"/>
    <property type="project" value="UniProtKB-SubCell"/>
</dbReference>
<organism evidence="13">
    <name type="scientific">Haustorioides koreanus</name>
    <dbReference type="NCBI Taxonomy" id="2729224"/>
    <lineage>
        <taxon>Eukaryota</taxon>
        <taxon>Metazoa</taxon>
        <taxon>Ecdysozoa</taxon>
        <taxon>Arthropoda</taxon>
        <taxon>Crustacea</taxon>
        <taxon>Multicrustacea</taxon>
        <taxon>Malacostraca</taxon>
        <taxon>Eumalacostraca</taxon>
        <taxon>Peracarida</taxon>
        <taxon>Amphipoda</taxon>
        <taxon>Senticaudata</taxon>
        <taxon>Talitrida</taxon>
        <taxon>Hyaloidea</taxon>
        <taxon>Dogielinotidae</taxon>
        <taxon>Dogielinotinae</taxon>
        <taxon>Haustorioides</taxon>
    </lineage>
</organism>
<dbReference type="PRINTS" id="PR00123">
    <property type="entry name" value="ATPASEA"/>
</dbReference>
<dbReference type="EMBL" id="MN840593">
    <property type="protein sequence ID" value="QJD22447.1"/>
    <property type="molecule type" value="Genomic_DNA"/>
</dbReference>
<evidence type="ECO:0000256" key="9">
    <source>
        <dbReference type="ARBA" id="ARBA00023136"/>
    </source>
</evidence>
<keyword evidence="7 12" id="KW-1133">Transmembrane helix</keyword>
<evidence type="ECO:0000256" key="11">
    <source>
        <dbReference type="RuleBase" id="RU004450"/>
    </source>
</evidence>
<keyword evidence="4" id="KW-0138">CF(0)</keyword>
<geneLocation type="mitochondrion" evidence="13"/>
<evidence type="ECO:0000256" key="10">
    <source>
        <dbReference type="ARBA" id="ARBA00023310"/>
    </source>
</evidence>
<evidence type="ECO:0000313" key="13">
    <source>
        <dbReference type="EMBL" id="QJD22447.1"/>
    </source>
</evidence>
<keyword evidence="13" id="KW-0496">Mitochondrion</keyword>
<comment type="similarity">
    <text evidence="2">Belongs to the ATPase A chain family.</text>
</comment>
<proteinExistence type="inferred from homology"/>
<keyword evidence="5 12" id="KW-0812">Transmembrane</keyword>
<feature type="transmembrane region" description="Helical" evidence="12">
    <location>
        <begin position="20"/>
        <end position="38"/>
    </location>
</feature>
<dbReference type="PANTHER" id="PTHR11410:SF0">
    <property type="entry name" value="ATP SYNTHASE SUBUNIT A"/>
    <property type="match status" value="1"/>
</dbReference>
<name>A0A6M3RJ61_9CRUS</name>
<dbReference type="PANTHER" id="PTHR11410">
    <property type="entry name" value="ATP SYNTHASE SUBUNIT A"/>
    <property type="match status" value="1"/>
</dbReference>
<dbReference type="SUPFAM" id="SSF81336">
    <property type="entry name" value="F1F0 ATP synthase subunit A"/>
    <property type="match status" value="1"/>
</dbReference>
<keyword evidence="3" id="KW-0813">Transport</keyword>
<dbReference type="GO" id="GO:0045259">
    <property type="term" value="C:proton-transporting ATP synthase complex"/>
    <property type="evidence" value="ECO:0007669"/>
    <property type="project" value="UniProtKB-KW"/>
</dbReference>
<accession>A0A6M3RJ61</accession>
<keyword evidence="8" id="KW-0406">Ion transport</keyword>
<evidence type="ECO:0000256" key="5">
    <source>
        <dbReference type="ARBA" id="ARBA00022692"/>
    </source>
</evidence>
<dbReference type="InterPro" id="IPR000568">
    <property type="entry name" value="ATP_synth_F0_asu"/>
</dbReference>
<evidence type="ECO:0000256" key="4">
    <source>
        <dbReference type="ARBA" id="ARBA00022547"/>
    </source>
</evidence>
<keyword evidence="6" id="KW-0375">Hydrogen ion transport</keyword>
<dbReference type="GO" id="GO:0046933">
    <property type="term" value="F:proton-transporting ATP synthase activity, rotational mechanism"/>
    <property type="evidence" value="ECO:0007669"/>
    <property type="project" value="TreeGrafter"/>
</dbReference>
<sequence>MTNLFSIFDPATPNFLSLNWASTALFLPFLVVSFWVMPNRYQVALSSLNFYILGEFRPIAWKSVYVLSLIVSVFIFIVFNNSLGLLPYIFTSTSHLAFTLSFALVVWVALMMYGWLNNYSNLLVHLIPQGTPALLMPFMVLIETVSNMIRPGTLAVRLSANMIAGHLLIVLLSSATPFTPYWGLPVLMGAQVALSGLEVAVAFIQGYVFSALVTLYVSEFTD</sequence>
<keyword evidence="10" id="KW-0066">ATP synthesis</keyword>
<evidence type="ECO:0000256" key="12">
    <source>
        <dbReference type="SAM" id="Phobius"/>
    </source>
</evidence>
<evidence type="ECO:0000256" key="2">
    <source>
        <dbReference type="ARBA" id="ARBA00006810"/>
    </source>
</evidence>
<dbReference type="AlphaFoldDB" id="A0A6M3RJ61"/>
<dbReference type="PROSITE" id="PS00449">
    <property type="entry name" value="ATPASE_A"/>
    <property type="match status" value="1"/>
</dbReference>
<protein>
    <recommendedName>
        <fullName evidence="11">ATP synthase subunit a</fullName>
    </recommendedName>
</protein>
<evidence type="ECO:0000256" key="3">
    <source>
        <dbReference type="ARBA" id="ARBA00022448"/>
    </source>
</evidence>